<dbReference type="SUPFAM" id="SSF48498">
    <property type="entry name" value="Tetracyclin repressor-like, C-terminal domain"/>
    <property type="match status" value="1"/>
</dbReference>
<reference evidence="5 6" key="1">
    <citation type="journal article" date="2019" name="Int. J. Syst. Evol. Microbiol.">
        <title>The Global Catalogue of Microorganisms (GCM) 10K type strain sequencing project: providing services to taxonomists for standard genome sequencing and annotation.</title>
        <authorList>
            <consortium name="The Broad Institute Genomics Platform"/>
            <consortium name="The Broad Institute Genome Sequencing Center for Infectious Disease"/>
            <person name="Wu L."/>
            <person name="Ma J."/>
        </authorList>
    </citation>
    <scope>NUCLEOTIDE SEQUENCE [LARGE SCALE GENOMIC DNA]</scope>
    <source>
        <strain evidence="5 6">JCM 13316</strain>
    </source>
</reference>
<proteinExistence type="predicted"/>
<accession>A0ABN2PAI1</accession>
<dbReference type="InterPro" id="IPR001647">
    <property type="entry name" value="HTH_TetR"/>
</dbReference>
<comment type="caution">
    <text evidence="5">The sequence shown here is derived from an EMBL/GenBank/DDBJ whole genome shotgun (WGS) entry which is preliminary data.</text>
</comment>
<dbReference type="EMBL" id="BAAALV010000003">
    <property type="protein sequence ID" value="GAA1916727.1"/>
    <property type="molecule type" value="Genomic_DNA"/>
</dbReference>
<dbReference type="RefSeq" id="WP_152229078.1">
    <property type="nucleotide sequence ID" value="NZ_BAAALV010000003.1"/>
</dbReference>
<keyword evidence="1" id="KW-0805">Transcription regulation</keyword>
<dbReference type="Pfam" id="PF00440">
    <property type="entry name" value="TetR_N"/>
    <property type="match status" value="1"/>
</dbReference>
<keyword evidence="3" id="KW-0804">Transcription</keyword>
<dbReference type="InterPro" id="IPR050109">
    <property type="entry name" value="HTH-type_TetR-like_transc_reg"/>
</dbReference>
<dbReference type="PANTHER" id="PTHR30055:SF238">
    <property type="entry name" value="MYCOFACTOCIN BIOSYNTHESIS TRANSCRIPTIONAL REGULATOR MFTR-RELATED"/>
    <property type="match status" value="1"/>
</dbReference>
<evidence type="ECO:0000256" key="3">
    <source>
        <dbReference type="ARBA" id="ARBA00023163"/>
    </source>
</evidence>
<organism evidence="5 6">
    <name type="scientific">Arthrobacter gandavensis</name>
    <dbReference type="NCBI Taxonomy" id="169960"/>
    <lineage>
        <taxon>Bacteria</taxon>
        <taxon>Bacillati</taxon>
        <taxon>Actinomycetota</taxon>
        <taxon>Actinomycetes</taxon>
        <taxon>Micrococcales</taxon>
        <taxon>Micrococcaceae</taxon>
        <taxon>Arthrobacter</taxon>
    </lineage>
</organism>
<dbReference type="Gene3D" id="1.10.10.60">
    <property type="entry name" value="Homeodomain-like"/>
    <property type="match status" value="1"/>
</dbReference>
<evidence type="ECO:0000256" key="1">
    <source>
        <dbReference type="ARBA" id="ARBA00023015"/>
    </source>
</evidence>
<evidence type="ECO:0000259" key="4">
    <source>
        <dbReference type="Pfam" id="PF00440"/>
    </source>
</evidence>
<dbReference type="InterPro" id="IPR009057">
    <property type="entry name" value="Homeodomain-like_sf"/>
</dbReference>
<dbReference type="InterPro" id="IPR036271">
    <property type="entry name" value="Tet_transcr_reg_TetR-rel_C_sf"/>
</dbReference>
<keyword evidence="2" id="KW-0238">DNA-binding</keyword>
<evidence type="ECO:0000313" key="6">
    <source>
        <dbReference type="Proteomes" id="UP001500784"/>
    </source>
</evidence>
<feature type="domain" description="HTH tetR-type" evidence="4">
    <location>
        <begin position="17"/>
        <end position="64"/>
    </location>
</feature>
<dbReference type="PANTHER" id="PTHR30055">
    <property type="entry name" value="HTH-TYPE TRANSCRIPTIONAL REGULATOR RUTR"/>
    <property type="match status" value="1"/>
</dbReference>
<dbReference type="Proteomes" id="UP001500784">
    <property type="component" value="Unassembled WGS sequence"/>
</dbReference>
<keyword evidence="6" id="KW-1185">Reference proteome</keyword>
<gene>
    <name evidence="5" type="ORF">GCM10009688_22240</name>
</gene>
<dbReference type="SUPFAM" id="SSF46689">
    <property type="entry name" value="Homeodomain-like"/>
    <property type="match status" value="1"/>
</dbReference>
<protein>
    <submittedName>
        <fullName evidence="5">TetR family transcriptional regulator</fullName>
    </submittedName>
</protein>
<dbReference type="Gene3D" id="1.10.357.10">
    <property type="entry name" value="Tetracycline Repressor, domain 2"/>
    <property type="match status" value="1"/>
</dbReference>
<evidence type="ECO:0000256" key="2">
    <source>
        <dbReference type="ARBA" id="ARBA00023125"/>
    </source>
</evidence>
<evidence type="ECO:0000313" key="5">
    <source>
        <dbReference type="EMBL" id="GAA1916727.1"/>
    </source>
</evidence>
<name>A0ABN2PAI1_9MICC</name>
<sequence>MQVKEPSFTGSARRAQIVDATLSVIAEQGYDRASYARIAEQARLSSTRLISYHFAGKADLISACAAQVIERIGAWTGSAVHAEETAAGALQAYITATIRFIDDNRAAMTALTRIVLAGALKYTTADDAAAAAPLEDLLRRGQESGEFRSFDPAVMAHAVQRSIDGLPFVLERAPETDCAAYGRELGALFELATRLDARKPVSN</sequence>